<name>A0AAE0EPT1_9CHLO</name>
<accession>A0AAE0EPT1</accession>
<gene>
    <name evidence="2" type="ORF">CYMTET_55389</name>
</gene>
<proteinExistence type="predicted"/>
<evidence type="ECO:0000256" key="1">
    <source>
        <dbReference type="SAM" id="MobiDB-lite"/>
    </source>
</evidence>
<reference evidence="2 3" key="1">
    <citation type="journal article" date="2015" name="Genome Biol. Evol.">
        <title>Comparative Genomics of a Bacterivorous Green Alga Reveals Evolutionary Causalities and Consequences of Phago-Mixotrophic Mode of Nutrition.</title>
        <authorList>
            <person name="Burns J.A."/>
            <person name="Paasch A."/>
            <person name="Narechania A."/>
            <person name="Kim E."/>
        </authorList>
    </citation>
    <scope>NUCLEOTIDE SEQUENCE [LARGE SCALE GENOMIC DNA]</scope>
    <source>
        <strain evidence="2 3">PLY_AMNH</strain>
    </source>
</reference>
<sequence length="143" mass="15557">MMKYLRIGFKMGLSPRNVDDPLPQHTPPPPESASYHMQGTDQPFEVSDSRMAEALGIPSSPSPPCPQSPSMWGDSPRDDVKESRWILSGVPILHRCEMAGLPTLHVNVTKASFPWVVSGSLVTKSTLLPVALGNDVRIQQAIG</sequence>
<protein>
    <submittedName>
        <fullName evidence="2">Uncharacterized protein</fullName>
    </submittedName>
</protein>
<keyword evidence="3" id="KW-1185">Reference proteome</keyword>
<organism evidence="2 3">
    <name type="scientific">Cymbomonas tetramitiformis</name>
    <dbReference type="NCBI Taxonomy" id="36881"/>
    <lineage>
        <taxon>Eukaryota</taxon>
        <taxon>Viridiplantae</taxon>
        <taxon>Chlorophyta</taxon>
        <taxon>Pyramimonadophyceae</taxon>
        <taxon>Pyramimonadales</taxon>
        <taxon>Pyramimonadaceae</taxon>
        <taxon>Cymbomonas</taxon>
    </lineage>
</organism>
<dbReference type="Proteomes" id="UP001190700">
    <property type="component" value="Unassembled WGS sequence"/>
</dbReference>
<evidence type="ECO:0000313" key="2">
    <source>
        <dbReference type="EMBL" id="KAK3234355.1"/>
    </source>
</evidence>
<evidence type="ECO:0000313" key="3">
    <source>
        <dbReference type="Proteomes" id="UP001190700"/>
    </source>
</evidence>
<dbReference type="EMBL" id="LGRX02035506">
    <property type="protein sequence ID" value="KAK3234355.1"/>
    <property type="molecule type" value="Genomic_DNA"/>
</dbReference>
<comment type="caution">
    <text evidence="2">The sequence shown here is derived from an EMBL/GenBank/DDBJ whole genome shotgun (WGS) entry which is preliminary data.</text>
</comment>
<feature type="region of interest" description="Disordered" evidence="1">
    <location>
        <begin position="15"/>
        <end position="78"/>
    </location>
</feature>
<dbReference type="AlphaFoldDB" id="A0AAE0EPT1"/>